<gene>
    <name evidence="5" type="ORF">E1301_Tti006360</name>
</gene>
<proteinExistence type="predicted"/>
<feature type="domain" description="Galectin" evidence="4">
    <location>
        <begin position="1565"/>
        <end position="1694"/>
    </location>
</feature>
<feature type="domain" description="Galectin" evidence="4">
    <location>
        <begin position="19"/>
        <end position="148"/>
    </location>
</feature>
<feature type="domain" description="Galectin" evidence="4">
    <location>
        <begin position="4535"/>
        <end position="4666"/>
    </location>
</feature>
<dbReference type="CDD" id="cd00070">
    <property type="entry name" value="GLECT"/>
    <property type="match status" value="29"/>
</dbReference>
<keyword evidence="3" id="KW-0472">Membrane</keyword>
<feature type="domain" description="Galectin" evidence="4">
    <location>
        <begin position="909"/>
        <end position="1038"/>
    </location>
</feature>
<evidence type="ECO:0000256" key="2">
    <source>
        <dbReference type="ARBA" id="ARBA00022737"/>
    </source>
</evidence>
<dbReference type="Pfam" id="PF00337">
    <property type="entry name" value="Gal-bind_lectin"/>
    <property type="match status" value="29"/>
</dbReference>
<feature type="domain" description="Galectin" evidence="4">
    <location>
        <begin position="2727"/>
        <end position="2858"/>
    </location>
</feature>
<feature type="domain" description="Galectin" evidence="4">
    <location>
        <begin position="4199"/>
        <end position="4328"/>
    </location>
</feature>
<accession>A0A5A9NY98</accession>
<feature type="domain" description="Galectin" evidence="4">
    <location>
        <begin position="4039"/>
        <end position="4170"/>
    </location>
</feature>
<feature type="domain" description="Galectin" evidence="4">
    <location>
        <begin position="1237"/>
        <end position="1366"/>
    </location>
</feature>
<dbReference type="InterPro" id="IPR001079">
    <property type="entry name" value="Galectin_CRD"/>
</dbReference>
<feature type="transmembrane region" description="Helical" evidence="3">
    <location>
        <begin position="4703"/>
        <end position="4724"/>
    </location>
</feature>
<dbReference type="Proteomes" id="UP000324632">
    <property type="component" value="Chromosome 11"/>
</dbReference>
<dbReference type="FunFam" id="2.60.120.200:FF:000124">
    <property type="entry name" value="Galectin-4"/>
    <property type="match status" value="12"/>
</dbReference>
<dbReference type="GO" id="GO:0006940">
    <property type="term" value="P:regulation of smooth muscle contraction"/>
    <property type="evidence" value="ECO:0007669"/>
    <property type="project" value="InterPro"/>
</dbReference>
<dbReference type="PROSITE" id="PS51304">
    <property type="entry name" value="GALECTIN"/>
    <property type="match status" value="29"/>
</dbReference>
<name>A0A5A9NY98_9TELE</name>
<protein>
    <submittedName>
        <fullName evidence="5">Galectin-4</fullName>
    </submittedName>
</protein>
<feature type="domain" description="Galectin" evidence="4">
    <location>
        <begin position="1077"/>
        <end position="1208"/>
    </location>
</feature>
<dbReference type="InterPro" id="IPR044156">
    <property type="entry name" value="Galectin-like"/>
</dbReference>
<evidence type="ECO:0000256" key="1">
    <source>
        <dbReference type="ARBA" id="ARBA00022734"/>
    </source>
</evidence>
<dbReference type="PANTHER" id="PTHR11346:SF32">
    <property type="entry name" value="GALECTIN-4"/>
    <property type="match status" value="1"/>
</dbReference>
<feature type="domain" description="Galectin" evidence="4">
    <location>
        <begin position="581"/>
        <end position="710"/>
    </location>
</feature>
<reference evidence="5 6" key="1">
    <citation type="journal article" date="2019" name="Mol. Ecol. Resour.">
        <title>Chromosome-level genome assembly of Triplophysa tibetana, a fish adapted to the harsh high-altitude environment of the Tibetan Plateau.</title>
        <authorList>
            <person name="Yang X."/>
            <person name="Liu H."/>
            <person name="Ma Z."/>
            <person name="Zou Y."/>
            <person name="Zou M."/>
            <person name="Mao Y."/>
            <person name="Li X."/>
            <person name="Wang H."/>
            <person name="Chen T."/>
            <person name="Wang W."/>
            <person name="Yang R."/>
        </authorList>
    </citation>
    <scope>NUCLEOTIDE SEQUENCE [LARGE SCALE GENOMIC DNA]</scope>
    <source>
        <strain evidence="5">TTIB1903HZAU</strain>
        <tissue evidence="5">Muscle</tissue>
    </source>
</reference>
<feature type="domain" description="Galectin" evidence="4">
    <location>
        <begin position="3711"/>
        <end position="3842"/>
    </location>
</feature>
<organism evidence="5 6">
    <name type="scientific">Triplophysa tibetana</name>
    <dbReference type="NCBI Taxonomy" id="1572043"/>
    <lineage>
        <taxon>Eukaryota</taxon>
        <taxon>Metazoa</taxon>
        <taxon>Chordata</taxon>
        <taxon>Craniata</taxon>
        <taxon>Vertebrata</taxon>
        <taxon>Euteleostomi</taxon>
        <taxon>Actinopterygii</taxon>
        <taxon>Neopterygii</taxon>
        <taxon>Teleostei</taxon>
        <taxon>Ostariophysi</taxon>
        <taxon>Cypriniformes</taxon>
        <taxon>Nemacheilidae</taxon>
        <taxon>Triplophysa</taxon>
    </lineage>
</organism>
<dbReference type="EMBL" id="SOYY01000011">
    <property type="protein sequence ID" value="KAA0714800.1"/>
    <property type="molecule type" value="Genomic_DNA"/>
</dbReference>
<evidence type="ECO:0000256" key="3">
    <source>
        <dbReference type="SAM" id="Phobius"/>
    </source>
</evidence>
<feature type="domain" description="Galectin" evidence="4">
    <location>
        <begin position="3871"/>
        <end position="4000"/>
    </location>
</feature>
<feature type="domain" description="Galectin" evidence="4">
    <location>
        <begin position="3543"/>
        <end position="3672"/>
    </location>
</feature>
<comment type="caution">
    <text evidence="5">The sequence shown here is derived from an EMBL/GenBank/DDBJ whole genome shotgun (WGS) entry which is preliminary data.</text>
</comment>
<feature type="domain" description="Galectin" evidence="4">
    <location>
        <begin position="1405"/>
        <end position="1536"/>
    </location>
</feature>
<dbReference type="SMART" id="SM00084">
    <property type="entry name" value="NMU"/>
    <property type="match status" value="15"/>
</dbReference>
<keyword evidence="1" id="KW-0430">Lectin</keyword>
<dbReference type="SMART" id="SM00908">
    <property type="entry name" value="Gal-bind_lectin"/>
    <property type="match status" value="29"/>
</dbReference>
<feature type="domain" description="Galectin" evidence="4">
    <location>
        <begin position="3215"/>
        <end position="3344"/>
    </location>
</feature>
<feature type="domain" description="Galectin" evidence="4">
    <location>
        <begin position="2221"/>
        <end position="2350"/>
    </location>
</feature>
<feature type="domain" description="Galectin" evidence="4">
    <location>
        <begin position="3383"/>
        <end position="3514"/>
    </location>
</feature>
<evidence type="ECO:0000313" key="6">
    <source>
        <dbReference type="Proteomes" id="UP000324632"/>
    </source>
</evidence>
<keyword evidence="2" id="KW-0677">Repeat</keyword>
<feature type="domain" description="Galectin" evidence="4">
    <location>
        <begin position="2389"/>
        <end position="2520"/>
    </location>
</feature>
<feature type="domain" description="Galectin" evidence="4">
    <location>
        <begin position="1733"/>
        <end position="1864"/>
    </location>
</feature>
<feature type="domain" description="Galectin" evidence="4">
    <location>
        <begin position="2061"/>
        <end position="2192"/>
    </location>
</feature>
<feature type="domain" description="Galectin" evidence="4">
    <location>
        <begin position="749"/>
        <end position="880"/>
    </location>
</feature>
<keyword evidence="3" id="KW-1133">Transmembrane helix</keyword>
<dbReference type="PANTHER" id="PTHR11346">
    <property type="entry name" value="GALECTIN"/>
    <property type="match status" value="1"/>
</dbReference>
<feature type="domain" description="Galectin" evidence="4">
    <location>
        <begin position="2549"/>
        <end position="2688"/>
    </location>
</feature>
<feature type="domain" description="Galectin" evidence="4">
    <location>
        <begin position="1893"/>
        <end position="2022"/>
    </location>
</feature>
<feature type="domain" description="Galectin" evidence="4">
    <location>
        <begin position="3055"/>
        <end position="3186"/>
    </location>
</feature>
<dbReference type="InterPro" id="IPR013320">
    <property type="entry name" value="ConA-like_dom_sf"/>
</dbReference>
<dbReference type="InterPro" id="IPR008200">
    <property type="entry name" value="NMU_C"/>
</dbReference>
<feature type="domain" description="Galectin" evidence="4">
    <location>
        <begin position="2887"/>
        <end position="3016"/>
    </location>
</feature>
<evidence type="ECO:0000259" key="4">
    <source>
        <dbReference type="PROSITE" id="PS51304"/>
    </source>
</evidence>
<feature type="transmembrane region" description="Helical" evidence="3">
    <location>
        <begin position="4647"/>
        <end position="4667"/>
    </location>
</feature>
<evidence type="ECO:0000313" key="5">
    <source>
        <dbReference type="EMBL" id="KAA0714800.1"/>
    </source>
</evidence>
<feature type="domain" description="Galectin" evidence="4">
    <location>
        <begin position="153"/>
        <end position="285"/>
    </location>
</feature>
<feature type="domain" description="Galectin" evidence="4">
    <location>
        <begin position="4366"/>
        <end position="4501"/>
    </location>
</feature>
<feature type="domain" description="Galectin" evidence="4">
    <location>
        <begin position="423"/>
        <end position="552"/>
    </location>
</feature>
<dbReference type="Gene3D" id="2.60.120.200">
    <property type="match status" value="29"/>
</dbReference>
<dbReference type="GO" id="GO:0030246">
    <property type="term" value="F:carbohydrate binding"/>
    <property type="evidence" value="ECO:0007669"/>
    <property type="project" value="UniProtKB-KW"/>
</dbReference>
<dbReference type="SUPFAM" id="SSF49899">
    <property type="entry name" value="Concanavalin A-like lectins/glucanases"/>
    <property type="match status" value="29"/>
</dbReference>
<feature type="domain" description="Galectin" evidence="4">
    <location>
        <begin position="287"/>
        <end position="422"/>
    </location>
</feature>
<sequence>MSSVVFQSGFQATSFSVPYVSPISEGLQAGKGIFIQGAISPQCDSFAVSLKCGESDGDDIAFQIKPVFSSNSLIFNSRQNETWGNEEKLALPFEKEKSFDLIIAVDSDKYQVFLSGGEIGQFEHCVPLERVTVLDIRGEVSLTNVVFIGILPYTGPVLGGLKAGMAMMLQGSVASNANQFAVNFKTGPSDKDNIAFQFNPQIKGKVLMNSFRDEKWGTEEHATFNPFKTGEAFQIFIVAKPEGYVLYINGMEYYMFKHRIPLDKVSAVNIAGDIDLNILGFIEALPYVGLISGGIRTGMAFYLNGVAGTKGERFTINFKTGMSENDDIAFHFNPKCNANVVMNSFRNDGWEADEFFPDNPFKMGEAFEIIIVIIHEGYQVYVNGKEYYLFKHRIPLENVSALNIKGDIVVNIGGFIQALPFIGPITGGLKAGIALYFKGTVGTKGPEFLINFKTGQSDKDDTAFHFNPRHNSNVVMNSCGSGRWGDEEFGPDNPFKIGETFEMFIVIKPEGYQVYVNGNEHYLFKHQIPLEKVSALNIEGDLVVNLTGVIENWNRLGFLRWGLSTIQSEFSLPVQSPSLPYVRPIPEGLKAGLALYFQGVAGTTGDRFEINFKTEQSDKIEYAFHFNPRYNSDVVMNTLTNGQWGAVELGPVNPFKIGEAFDMFIVIKPEGYQVYVNGNEHYLFKHRIPLEKVSAITIGGHVILNLFAFVQKWSTSIFAEQVKRGFLSWTPSTIHSQLSLPVQTPALPYVGPISGGLKAGVALYLQGVVGSEGPGFFINFKTGQSEKNDSAFQFNPLHNSGVVMNSCGSGGLGNEEFGPDNPFKAGEAFEMFIVIKPEGYQVHVNGKEYYLFYHRIPLEKVSALQIQGDLVVKLLGFIQNWNRLSFLRWGLSTIQSEFSLPVQNPSLPYVRPIPEGLKAGLALYFQGVAGSTGDRFEINFKTEQSDKIEYAFHFNPRYNSDVVMNTLTNGQWGAVELGPVNPFKIGEAFDMFIVIKPEGYQVYVNGNEHYLFKHRIPLEKVSAITIGGHVILNLFAFVQKWSTSIFAEQVKRGFLSWTPSTIQSQLSLPVQTPALPYVGPISGGLKAGVALYLQGVVGSKGPGFFINFKTGQSDKDDSAFQFNPRHNSGVVMNSCGSGGLGAEEFGPDNPFKAGEAFEMFIVIKPEGYQVHVNGKEYYLFYHRIPLEKVSALQIQGDLVVKLLGFIQNWNRLSFLRWGLSTIQSEFSLPVQNPSLPYVRPIPEGLKAGLALYFQGVAGTTGDRFEINFKTEQSDKIEYAFHFNPRYNSDVVMNTLTNGRWGAVELGPVNPFKIGEAFDMFIVIKPEGYQVYVNGNEHYLFKHRIPLEKVSAITIGGHVILNLFAFVQKWSTSIFAEQVKRGFLSWTPSTIQSQLSLPVQTPALPYVGPISGGLKAGVALYLQGVVGSKGPGFFINFKTGQSDKDDSAFQFNPRHNSGVVMNSCGSGGLGAEEFGPDNPFKAGEAFEMFIVIKPEGYQVHVNGKEYYLFYHRIPLEKVSALQIQGDLVVKLLGFIQNWNRLSFLRWGLSTIQSEFSLPVQNPSLPYVRPIPEGLKAGLALYFQGVAGTTGDRFEINFKTEQSDKIEYAFHFNPRYNSDVVMNTLTNGQWGAVELGPVNPFKIGEAFDMFIVIKPEGYQVYVNGNEHYLFKHRIPLEKVSAITIGGHVILNLFAFVQKWSTSIFAEQVKRGFLSWTPSTIQSQLSLPVQTPALPYVGPISGGLKAGVALYLQGVVGSKGPGFFINFKTGQSDKDDSAFQFNPRHNSGVVMNSCGSGGLGAEEFGPDTPFKAGEAFEMFIVIKPEGYQVHVNGKEYYLFYHRIPLEKVSALQIQGDLVVKLLGFIQNWNRLSFLRWGLSTIQSEFSLPVQNPSLPYVRPIPEGLKAGLALYFQGVAGTRGDRFEINFKTEQSDKIEYAFHFNPRYNSDVVMNTLTNGRWGAVELGPVNPFKIGEAFDMFIVIKPEGYQVYVNGNEHYLFKHRIPLEKVSAITIGGHVILNLFAFVQKWSTSIFAEQVKRGFLSWTPSTIQSQLSLPVQTPALPYVGPISGGLKAGVALYLQGVVGSKGPGFFINFKTGQSDKDDSAFQFNPRHNSGVVMNSCGSGGLGAEEFGPDNPFKAGEAFEMFIVIKPEGYQVHVNGKEYYLFYHRIPLEKVSALQIQGDLVVKLLGFIQNWNRLSFLRWGLSTIQSEFSLPVQNPSLPYVRPIPEGLKAGLALYFQGVAGTTGDRFEINFKTEQSDKIEYAFHFNPRYNSDVVMNTLTNGQWGAVELGPVNPFKIGEAFDMFIVIKPEGYQVYVNGNEHYLFKHRIPLEKVSAITIGGHVILNLFAFVQKWSTSIFAEQVKRGFLSWTPSTIQSQLSLPVQTPALPYVGPISGGLKAGVALYLQGVVGSKGPGFFINFKTGQSDKDDSAFQFNPRHNSGVVMNSCGSGGLGAEEFGPDTPFKAGEAFEMFIVIKPEGYQVHVNGKEYYLFYHRIPLEKVSALQIQGDLVVKLLGFIQNWNRLSFLRWGLSTIQSEFSLPVQNPSLPYVRPIPEGLKAGLALYFQGVAGTRVTDACNLPQLSCRFEINFKTEQSDKIEYAFHFNPRYNSDVVMNTLTNGQWGAVELGPVNPFKIGEAFDMFIVIKPEGYQVYVNGNEHYLFKHRIPLEKVSAITIGGHVILNLFAFVQKWSTSIFAEQVKRGFLSWTPSTIQSQLSLPVQTPALPYVGPISGGLKAGVALYLQGVVGSKGPGFFINFKTGQSDKDDSAFQFNPRHNSGVVMNSCGSGGLGAEEFGPDTPFKAGEAFEMFIVIKPEGYQVHVNGKEYYLFYHRIPLEKVSALQIQGDLVVKLLGFIQNWNRLSFLRWGLSTIQSEFSLPVQNPSLPYVRPIPEGLKAGLALYFQGVAGTRGDRFEINFKTEQSDKIEYAFHFNPRYNSDVVMNTLTNGRWGAVELGPVNPFKIGEAFDMFIVIKPEGYQVYVNGNEHYLFKHRIPLEKVSAITIGGHVILNLFAFVQKWSTSIFAEQVKRGFLSWTPSTIQSQLSLPVQTPALPYVGPISGGLKAGVALYLQGVVGSKGPGFFINFKTGQSDKDDSAFQFNPRHNSVVVMNSCGSGGLGAEEFGPDNPFKAGEAFEMFIVIKPEGYQVHVNGKEYYLFYHRIPLEKVSALQIQGDLVVKLLGFIQNWNRLSFLRWGLSTIQSEFSLPVQNPSLPYVRPIPEGLKAGLALYFQGVAGTTGDRFEINFKTEQSDKIEYAFHFNPRYNSDVVMNTLTNGRWGAVELGPVNPFKIGEAFDMFIVIKPEGYQVYVNGNEHYLFKHRIPLEKVSAITIGGHVILNLFAFVQKWSTSIFAEQVKRGFLSWTPSTIQSQLSLPVQTPALPYVGPISGGLKAGVALYLQGVVGSKGPGFFINFKTGQSDKDDSAFQFNPRHNSVVVMNSCGSGGLGAEEFGPDNPFKAGEAFEMFIVIKPEGYQVHVNGKEYYLFYHRIPLEKVSALQIQGDLVVKLLGFIQNWNRLSFLRWGLSTIQSEFSLPVQNPSLPYVRPIPEGLKAGLALYFQGVAGTTGDRFEINFKTEQSDKIEYAFHFNPRYNSDVVMNTLTNGQWGAVELGPINPFKIGEAFDMFIVIKPEGYQVYVNGNEHYIFKHRIPLEKVSAITIGGHVILNLFAFVQKWSTSIFAEQVKRGFLSWTPSTIQSQLSLPVQTPALPYVGPISGGLKAGVALYLQGVVGSKGPGFFINFKTGQSDKDDSAFQFNPRHNSGVVMNSCGSGGLGAEEFGPDNPFKAGEAFDMFIVIKPEGYQVHVNGKEYYLFYHRIPLEKVSALQIQGDLVVKLLGFIQNWNRLSFLRWGLSTIQSEFSLPVQNPSLPYVRPIPEGLKAGLALYFQGVAGTTGDRFEINFKTEQSDKIEYAFHFNPRCNSDVVMNTLTNGQWGAVELGPVNPFKIGEAFDMFIVIKPEGYQVYVNGNEHYLFKHRIPLEKVSAITIGGHVILNLFAFVQKWSTSIFAAQVKRGFLSWTPSTIHSQLSLPVQTPALPYVGPITGGLKAGVALYLQGVVGSKGPGFFINFKTGQSEKDDNAFQFNPRHNSGVVMNSCVNGGLGAEEFGPDNPFKAGEAFEMFIVIKPEGYQVHVNGKEYYLFNHRIPLEKVSVLQIQGDLVVKLLGFIQNWNRLSFLRWGLSTIQSEFSLPVQNPSLPYVRPIPEGLKAGLALYFQGVAGTTGDRFEINFKTGQSDKDDCAFHFNPRYNSNVVMNTLTNKKWGAEEFGPDNPFKIGEAFDMFIVIKPEGYQVYVNGNEHYLFKHRIPLEKVSRITIGGHVILNLFAFVQKWSTSSFATQLSSSLRWSSSTTQLQLSFPVQNPALPYVGLISGGLKAGVALYLQGVVGSKGPGFSVTFKTGQSDKVDTAFQFNARYKSNVVMNSCKNAKWEAEEFAADNPFKMGEAFEMCIVIKIEGFQVYVNSNEIYLFKHRIPLEKISVLNISGDVVMNLCDLIQDWSTSSLGRKFFSLGSSQFELLSFQSDLFLPVQNPKIPYIGPISGGVKPGMSFFLQGVVASNAKLIEINFLTGPSENNDIAFHFNPRLDLKVAMNTRKNGIWQNEEQGSINGFKKGQAFELLIFFTPHGYKVHVNGQELYMFKERIPLDKVAALAISGDVSVGILGFMMVGNHRNMQNLETQALVFLLQRFITLTGIWEALVFVLPVVVNTVVMIVVITLNGVLHLTLKNTVKESDEF</sequence>
<keyword evidence="3" id="KW-0812">Transmembrane</keyword>
<keyword evidence="6" id="KW-1185">Reference proteome</keyword>
<dbReference type="SMART" id="SM00276">
    <property type="entry name" value="GLECT"/>
    <property type="match status" value="29"/>
</dbReference>